<dbReference type="InterPro" id="IPR011250">
    <property type="entry name" value="OMP/PagP_B-barrel"/>
</dbReference>
<comment type="caution">
    <text evidence="2">The sequence shown here is derived from an EMBL/GenBank/DDBJ whole genome shotgun (WGS) entry which is preliminary data.</text>
</comment>
<evidence type="ECO:0008006" key="4">
    <source>
        <dbReference type="Google" id="ProtNLM"/>
    </source>
</evidence>
<dbReference type="AlphaFoldDB" id="A0A9D9DPG8"/>
<accession>A0A9D9DPG8</accession>
<feature type="chain" id="PRO_5038571769" description="Outer membrane protein beta-barrel domain-containing protein" evidence="1">
    <location>
        <begin position="21"/>
        <end position="191"/>
    </location>
</feature>
<dbReference type="SUPFAM" id="SSF56925">
    <property type="entry name" value="OMPA-like"/>
    <property type="match status" value="1"/>
</dbReference>
<reference evidence="2" key="1">
    <citation type="submission" date="2020-10" db="EMBL/GenBank/DDBJ databases">
        <authorList>
            <person name="Gilroy R."/>
        </authorList>
    </citation>
    <scope>NUCLEOTIDE SEQUENCE</scope>
    <source>
        <strain evidence="2">15467</strain>
    </source>
</reference>
<reference evidence="2" key="2">
    <citation type="journal article" date="2021" name="PeerJ">
        <title>Extensive microbial diversity within the chicken gut microbiome revealed by metagenomics and culture.</title>
        <authorList>
            <person name="Gilroy R."/>
            <person name="Ravi A."/>
            <person name="Getino M."/>
            <person name="Pursley I."/>
            <person name="Horton D.L."/>
            <person name="Alikhan N.F."/>
            <person name="Baker D."/>
            <person name="Gharbi K."/>
            <person name="Hall N."/>
            <person name="Watson M."/>
            <person name="Adriaenssens E.M."/>
            <person name="Foster-Nyarko E."/>
            <person name="Jarju S."/>
            <person name="Secka A."/>
            <person name="Antonio M."/>
            <person name="Oren A."/>
            <person name="Chaudhuri R.R."/>
            <person name="La Ragione R."/>
            <person name="Hildebrand F."/>
            <person name="Pallen M.J."/>
        </authorList>
    </citation>
    <scope>NUCLEOTIDE SEQUENCE</scope>
    <source>
        <strain evidence="2">15467</strain>
    </source>
</reference>
<evidence type="ECO:0000256" key="1">
    <source>
        <dbReference type="SAM" id="SignalP"/>
    </source>
</evidence>
<organism evidence="2 3">
    <name type="scientific">Candidatus Egerieousia excrementavium</name>
    <dbReference type="NCBI Taxonomy" id="2840778"/>
    <lineage>
        <taxon>Bacteria</taxon>
        <taxon>Pseudomonadati</taxon>
        <taxon>Bacteroidota</taxon>
        <taxon>Bacteroidia</taxon>
        <taxon>Bacteroidales</taxon>
        <taxon>Candidatus Egerieousia</taxon>
    </lineage>
</organism>
<gene>
    <name evidence="2" type="ORF">IAC68_02655</name>
</gene>
<feature type="signal peptide" evidence="1">
    <location>
        <begin position="1"/>
        <end position="20"/>
    </location>
</feature>
<name>A0A9D9DPG8_9BACT</name>
<keyword evidence="1" id="KW-0732">Signal</keyword>
<dbReference type="Proteomes" id="UP000823635">
    <property type="component" value="Unassembled WGS sequence"/>
</dbReference>
<dbReference type="EMBL" id="JADINB010000062">
    <property type="protein sequence ID" value="MBO8428819.1"/>
    <property type="molecule type" value="Genomic_DNA"/>
</dbReference>
<sequence length="191" mass="21438">MKHITQKLTLLFLLWAVAFATDTQAQTKKGRFQAEIEAGTLFSIDREEVPDGGWLYYGCRRYQITSVTGKFGYLFNDALFLGGGTGFEHMAKVREEGTYNAFMIPIFLAPKYSFKLTNVTSLFAEVDFGVRLYLSTDGGMCDKENTFIAVPKIGVGFKVGPERKNTINLSAGYYRETSDRDMLGIFVGFSF</sequence>
<evidence type="ECO:0000313" key="2">
    <source>
        <dbReference type="EMBL" id="MBO8428819.1"/>
    </source>
</evidence>
<proteinExistence type="predicted"/>
<evidence type="ECO:0000313" key="3">
    <source>
        <dbReference type="Proteomes" id="UP000823635"/>
    </source>
</evidence>
<protein>
    <recommendedName>
        <fullName evidence="4">Outer membrane protein beta-barrel domain-containing protein</fullName>
    </recommendedName>
</protein>